<reference evidence="2" key="1">
    <citation type="submission" date="2015-01" db="EMBL/GenBank/DDBJ databases">
        <title>Draft genome sequence of Rhodococcus pyridinivorans strain KG-16, a hydrocarbon-degrading bacterium.</title>
        <authorList>
            <person name="Aggarwal R.K."/>
            <person name="Dawar C."/>
        </authorList>
    </citation>
    <scope>NUCLEOTIDE SEQUENCE [LARGE SCALE GENOMIC DNA]</scope>
    <source>
        <strain evidence="2">KG-16</strain>
    </source>
</reference>
<dbReference type="AlphaFoldDB" id="A0A0V9UQE0"/>
<dbReference type="PATRIC" id="fig|1441730.3.peg.353"/>
<name>A0A0V9UQE0_9NOCA</name>
<sequence length="214" mass="22482">MTGELWHHLAAQVEQLDAQAGRLIRRALAEHTAALRVQVAGRAGTGRESVEAQVRELLLRRVDIEGGEADAAVAGVAVDTPDGPDPVLDAELVVYVVPRRLDPVVAHPADRAALAAVDPRRLVLVVTGGTDDSECALVARATGVPPDQVVAVRDDEQLAEPLAARAVVACRLRDEELARVVAGVPAAPQVRELVEQTLDLVGLGPMESVAAGPR</sequence>
<protein>
    <submittedName>
        <fullName evidence="1">Uncharacterized protein</fullName>
    </submittedName>
</protein>
<dbReference type="EMBL" id="AZXY01000001">
    <property type="protein sequence ID" value="KSZ60203.1"/>
    <property type="molecule type" value="Genomic_DNA"/>
</dbReference>
<evidence type="ECO:0000313" key="2">
    <source>
        <dbReference type="Proteomes" id="UP000053060"/>
    </source>
</evidence>
<comment type="caution">
    <text evidence="1">The sequence shown here is derived from an EMBL/GenBank/DDBJ whole genome shotgun (WGS) entry which is preliminary data.</text>
</comment>
<reference evidence="1 2" key="2">
    <citation type="journal article" date="2016" name="Genome Announc.">
        <title>Draft Genome Sequence of a Versatile Hydrocarbon-Degrading Bacterium, Rhodococcus pyridinivorans Strain KG-16, Collected from Oil Fields in India.</title>
        <authorList>
            <person name="Aggarwal R.K."/>
            <person name="Dawar C."/>
            <person name="Phanindranath R."/>
            <person name="Mutnuri L."/>
            <person name="Dayal A.M."/>
        </authorList>
    </citation>
    <scope>NUCLEOTIDE SEQUENCE [LARGE SCALE GENOMIC DNA]</scope>
    <source>
        <strain evidence="1 2">KG-16</strain>
    </source>
</reference>
<organism evidence="1 2">
    <name type="scientific">Rhodococcus pyridinivorans KG-16</name>
    <dbReference type="NCBI Taxonomy" id="1441730"/>
    <lineage>
        <taxon>Bacteria</taxon>
        <taxon>Bacillati</taxon>
        <taxon>Actinomycetota</taxon>
        <taxon>Actinomycetes</taxon>
        <taxon>Mycobacteriales</taxon>
        <taxon>Nocardiaceae</taxon>
        <taxon>Rhodococcus</taxon>
    </lineage>
</organism>
<gene>
    <name evidence="1" type="ORF">Z045_01680</name>
</gene>
<dbReference type="Proteomes" id="UP000053060">
    <property type="component" value="Unassembled WGS sequence"/>
</dbReference>
<proteinExistence type="predicted"/>
<accession>A0A0V9UQE0</accession>
<dbReference type="RefSeq" id="WP_060650329.1">
    <property type="nucleotide sequence ID" value="NZ_AZXY01000001.1"/>
</dbReference>
<evidence type="ECO:0000313" key="1">
    <source>
        <dbReference type="EMBL" id="KSZ60203.1"/>
    </source>
</evidence>